<dbReference type="EMBL" id="HG934468">
    <property type="protein sequence ID" value="CDN31743.1"/>
    <property type="molecule type" value="Genomic_DNA"/>
</dbReference>
<dbReference type="HOGENOM" id="CLU_095256_2_0_10"/>
<dbReference type="CDD" id="cd01041">
    <property type="entry name" value="Rubrerythrin"/>
    <property type="match status" value="1"/>
</dbReference>
<dbReference type="GO" id="GO:0016491">
    <property type="term" value="F:oxidoreductase activity"/>
    <property type="evidence" value="ECO:0007669"/>
    <property type="project" value="InterPro"/>
</dbReference>
<dbReference type="PROSITE" id="PS51257">
    <property type="entry name" value="PROKAR_LIPOPROTEIN"/>
    <property type="match status" value="1"/>
</dbReference>
<dbReference type="PANTHER" id="PTHR33746:SF4">
    <property type="entry name" value="RUBRERYTHRIN"/>
    <property type="match status" value="1"/>
</dbReference>
<dbReference type="InterPro" id="IPR003251">
    <property type="entry name" value="Rr_diiron-bd_dom"/>
</dbReference>
<dbReference type="STRING" id="1433126.BN938_1663"/>
<dbReference type="Gene3D" id="2.20.28.10">
    <property type="match status" value="1"/>
</dbReference>
<dbReference type="InterPro" id="IPR052753">
    <property type="entry name" value="Rbr2/Nigerythrin"/>
</dbReference>
<evidence type="ECO:0000313" key="2">
    <source>
        <dbReference type="EMBL" id="CDN31743.1"/>
    </source>
</evidence>
<dbReference type="PROSITE" id="PS50905">
    <property type="entry name" value="FERRITIN_LIKE"/>
    <property type="match status" value="1"/>
</dbReference>
<dbReference type="AlphaFoldDB" id="A0A060RCY2"/>
<evidence type="ECO:0000259" key="1">
    <source>
        <dbReference type="PROSITE" id="PS50905"/>
    </source>
</evidence>
<dbReference type="Proteomes" id="UP000027616">
    <property type="component" value="Chromosome I"/>
</dbReference>
<feature type="domain" description="Ferritin-like diiron" evidence="1">
    <location>
        <begin position="18"/>
        <end position="162"/>
    </location>
</feature>
<dbReference type="InterPro" id="IPR012347">
    <property type="entry name" value="Ferritin-like"/>
</dbReference>
<dbReference type="PANTHER" id="PTHR33746">
    <property type="entry name" value="RUBRERYTHRIN"/>
    <property type="match status" value="1"/>
</dbReference>
<name>A0A060RCY2_9BACT</name>
<dbReference type="InterPro" id="IPR009040">
    <property type="entry name" value="Ferritin-like_diiron"/>
</dbReference>
<dbReference type="OrthoDB" id="9799749at2"/>
<dbReference type="SUPFAM" id="SSF47240">
    <property type="entry name" value="Ferritin-like"/>
    <property type="match status" value="1"/>
</dbReference>
<protein>
    <submittedName>
        <fullName evidence="2">Rubrerythrin</fullName>
    </submittedName>
</protein>
<dbReference type="eggNOG" id="COG1592">
    <property type="taxonomic scope" value="Bacteria"/>
</dbReference>
<evidence type="ECO:0000313" key="3">
    <source>
        <dbReference type="Proteomes" id="UP000027616"/>
    </source>
</evidence>
<dbReference type="Pfam" id="PF02915">
    <property type="entry name" value="Rubrerythrin"/>
    <property type="match status" value="1"/>
</dbReference>
<sequence length="209" mass="22008">MKKIFTLIAVAAIAFACDAKPEKTIENLKAAATGESNASAKYAKFAEKATADSLFAVATLFNAASAAEAQHAANHIKVLKELSGEDFAPVIEEIIVGTTLENLATAKGGEEHEFTVMYPEFVATAQAEGATKAENSFTWATTAEAKHAGFYQEATDAINNNDLCCFTAEWAVCPVCGDTYKVSELGASCALCGTAKEKFVIFSTPVASI</sequence>
<dbReference type="KEGG" id="rbc:BN938_1663"/>
<dbReference type="CDD" id="cd00350">
    <property type="entry name" value="rubredoxin_like"/>
    <property type="match status" value="1"/>
</dbReference>
<reference evidence="2 3" key="1">
    <citation type="journal article" date="2015" name="Genome Announc.">
        <title>Complete Genome Sequence of the Novel Leech Symbiont Mucinivorans hirudinis M3T.</title>
        <authorList>
            <person name="Nelson M.C."/>
            <person name="Bomar L."/>
            <person name="Graf J."/>
        </authorList>
    </citation>
    <scope>NUCLEOTIDE SEQUENCE [LARGE SCALE GENOMIC DNA]</scope>
    <source>
        <strain evidence="3">M3</strain>
    </source>
</reference>
<organism evidence="2 3">
    <name type="scientific">Mucinivorans hirudinis</name>
    <dbReference type="NCBI Taxonomy" id="1433126"/>
    <lineage>
        <taxon>Bacteria</taxon>
        <taxon>Pseudomonadati</taxon>
        <taxon>Bacteroidota</taxon>
        <taxon>Bacteroidia</taxon>
        <taxon>Bacteroidales</taxon>
        <taxon>Rikenellaceae</taxon>
        <taxon>Mucinivorans</taxon>
    </lineage>
</organism>
<proteinExistence type="predicted"/>
<dbReference type="GO" id="GO:0046872">
    <property type="term" value="F:metal ion binding"/>
    <property type="evidence" value="ECO:0007669"/>
    <property type="project" value="InterPro"/>
</dbReference>
<gene>
    <name evidence="2" type="ORF">BN938_1663</name>
</gene>
<keyword evidence="3" id="KW-1185">Reference proteome</keyword>
<accession>A0A060RCY2</accession>
<dbReference type="InterPro" id="IPR009078">
    <property type="entry name" value="Ferritin-like_SF"/>
</dbReference>
<dbReference type="Gene3D" id="1.20.1260.10">
    <property type="match status" value="1"/>
</dbReference>